<feature type="region of interest" description="Disordered" evidence="7">
    <location>
        <begin position="273"/>
        <end position="298"/>
    </location>
</feature>
<comment type="similarity">
    <text evidence="1">Belongs to the AfsR/DnrI/RedD regulatory family.</text>
</comment>
<evidence type="ECO:0000256" key="5">
    <source>
        <dbReference type="ARBA" id="ARBA00023163"/>
    </source>
</evidence>
<keyword evidence="4 6" id="KW-0238">DNA-binding</keyword>
<keyword evidence="5" id="KW-0804">Transcription</keyword>
<dbReference type="SUPFAM" id="SSF52540">
    <property type="entry name" value="P-loop containing nucleoside triphosphate hydrolases"/>
    <property type="match status" value="1"/>
</dbReference>
<proteinExistence type="inferred from homology"/>
<dbReference type="InterPro" id="IPR051677">
    <property type="entry name" value="AfsR-DnrI-RedD_regulator"/>
</dbReference>
<dbReference type="PANTHER" id="PTHR35807:SF1">
    <property type="entry name" value="TRANSCRIPTIONAL REGULATOR REDD"/>
    <property type="match status" value="1"/>
</dbReference>
<dbReference type="InterPro" id="IPR005158">
    <property type="entry name" value="BTAD"/>
</dbReference>
<dbReference type="InterPro" id="IPR011990">
    <property type="entry name" value="TPR-like_helical_dom_sf"/>
</dbReference>
<keyword evidence="10" id="KW-1185">Reference proteome</keyword>
<dbReference type="SMART" id="SM01043">
    <property type="entry name" value="BTAD"/>
    <property type="match status" value="1"/>
</dbReference>
<dbReference type="GO" id="GO:0043531">
    <property type="term" value="F:ADP binding"/>
    <property type="evidence" value="ECO:0007669"/>
    <property type="project" value="InterPro"/>
</dbReference>
<dbReference type="Pfam" id="PF13424">
    <property type="entry name" value="TPR_12"/>
    <property type="match status" value="1"/>
</dbReference>
<dbReference type="AlphaFoldDB" id="A0A3S2YUZ1"/>
<evidence type="ECO:0000256" key="4">
    <source>
        <dbReference type="ARBA" id="ARBA00023125"/>
    </source>
</evidence>
<dbReference type="Pfam" id="PF00486">
    <property type="entry name" value="Trans_reg_C"/>
    <property type="match status" value="1"/>
</dbReference>
<dbReference type="Pfam" id="PF03704">
    <property type="entry name" value="BTAD"/>
    <property type="match status" value="1"/>
</dbReference>
<reference evidence="9 10" key="1">
    <citation type="submission" date="2019-01" db="EMBL/GenBank/DDBJ databases">
        <title>Genome sequences of Streptomyces and Rhizobium isolates collected from root and soil.</title>
        <authorList>
            <person name="Chhettri S."/>
            <person name="Sevigny J.L."/>
            <person name="Sen A."/>
            <person name="Ennis N."/>
            <person name="Tisa L."/>
        </authorList>
    </citation>
    <scope>NUCLEOTIDE SEQUENCE [LARGE SCALE GENOMIC DNA]</scope>
    <source>
        <strain evidence="9 10">San01</strain>
    </source>
</reference>
<dbReference type="OrthoDB" id="581105at2"/>
<dbReference type="Gene3D" id="3.40.50.300">
    <property type="entry name" value="P-loop containing nucleotide triphosphate hydrolases"/>
    <property type="match status" value="1"/>
</dbReference>
<feature type="domain" description="OmpR/PhoB-type" evidence="8">
    <location>
        <begin position="10"/>
        <end position="117"/>
    </location>
</feature>
<dbReference type="SMART" id="SM00028">
    <property type="entry name" value="TPR"/>
    <property type="match status" value="5"/>
</dbReference>
<gene>
    <name evidence="9" type="ORF">EOT10_28580</name>
</gene>
<protein>
    <submittedName>
        <fullName evidence="9">Tetratricopeptide repeat protein</fullName>
    </submittedName>
</protein>
<dbReference type="EMBL" id="RZYA01000016">
    <property type="protein sequence ID" value="RVU19964.1"/>
    <property type="molecule type" value="Genomic_DNA"/>
</dbReference>
<dbReference type="PRINTS" id="PR00364">
    <property type="entry name" value="DISEASERSIST"/>
</dbReference>
<evidence type="ECO:0000256" key="2">
    <source>
        <dbReference type="ARBA" id="ARBA00023012"/>
    </source>
</evidence>
<dbReference type="Gene3D" id="1.10.10.10">
    <property type="entry name" value="Winged helix-like DNA-binding domain superfamily/Winged helix DNA-binding domain"/>
    <property type="match status" value="1"/>
</dbReference>
<dbReference type="GO" id="GO:0003677">
    <property type="term" value="F:DNA binding"/>
    <property type="evidence" value="ECO:0007669"/>
    <property type="project" value="UniProtKB-UniRule"/>
</dbReference>
<evidence type="ECO:0000256" key="6">
    <source>
        <dbReference type="PROSITE-ProRule" id="PRU01091"/>
    </source>
</evidence>
<evidence type="ECO:0000259" key="8">
    <source>
        <dbReference type="PROSITE" id="PS51755"/>
    </source>
</evidence>
<dbReference type="RefSeq" id="WP_127831218.1">
    <property type="nucleotide sequence ID" value="NZ_RZYA01000016.1"/>
</dbReference>
<evidence type="ECO:0000313" key="10">
    <source>
        <dbReference type="Proteomes" id="UP000283128"/>
    </source>
</evidence>
<evidence type="ECO:0000256" key="1">
    <source>
        <dbReference type="ARBA" id="ARBA00005820"/>
    </source>
</evidence>
<keyword evidence="2" id="KW-0902">Two-component regulatory system</keyword>
<dbReference type="InterPro" id="IPR016032">
    <property type="entry name" value="Sig_transdc_resp-reg_C-effctor"/>
</dbReference>
<accession>A0A3S2YUZ1</accession>
<dbReference type="PROSITE" id="PS51755">
    <property type="entry name" value="OMPR_PHOB"/>
    <property type="match status" value="1"/>
</dbReference>
<dbReference type="InterPro" id="IPR036388">
    <property type="entry name" value="WH-like_DNA-bd_sf"/>
</dbReference>
<dbReference type="InterPro" id="IPR027417">
    <property type="entry name" value="P-loop_NTPase"/>
</dbReference>
<keyword evidence="3" id="KW-0805">Transcription regulation</keyword>
<feature type="DNA-binding region" description="OmpR/PhoB-type" evidence="6">
    <location>
        <begin position="10"/>
        <end position="117"/>
    </location>
</feature>
<evidence type="ECO:0000256" key="3">
    <source>
        <dbReference type="ARBA" id="ARBA00023015"/>
    </source>
</evidence>
<dbReference type="SUPFAM" id="SSF46894">
    <property type="entry name" value="C-terminal effector domain of the bipartite response regulators"/>
    <property type="match status" value="1"/>
</dbReference>
<dbReference type="Pfam" id="PF14938">
    <property type="entry name" value="SNAP"/>
    <property type="match status" value="1"/>
</dbReference>
<dbReference type="SUPFAM" id="SSF48452">
    <property type="entry name" value="TPR-like"/>
    <property type="match status" value="3"/>
</dbReference>
<sequence>MDIGFALLGDVVIRSRESEVVPGRSQDSEVVPGRSRESEVVPGSPRQRCVLALLLVDVNRPLSLDTLVERIWGASPPRQASATLYSYISRLRALRVTPAEQEAWDIVRTSAGYVLRTDERRVDLVRFRTLVDQARTGTSEEARGRYEEALALWRGRPFAGLSSEWLDGYRLTLEAEHLGVRIEHHELLLAQGRHADLVQPLAALSAAHPLDERIAHQHILALYRSGQPAAALAAYERVRSRVADELGSDPGPRLRELHRRMLVSDAELLAVAPGRSPHAPAPDVEPPSRVPRQLPASPTGFIGRDDALKLLDAQAVAHADQNTPTVSVIGGMGGIGKTWLALRWAQEHGDEFPDGQLYAQLNGFSPGAEPARPQDVLHAFLVALGAVEHEMPADTEGRAALYRTLVARRRVLVLLDNARDSAQVLPLLPGSPGCLTLVTSRNRLSGLKVRSGAGSVDLGVLPDTESSRLFSRRMGTARAAAEPALQDIVRSCAGLPLALDIAAAHAVSLPVDALDHLAQELRDPRTRLDALDAGDVSTNLRVLFSSSHHALDEESAHVFRLMGLSPLQDIALPALAHLVDRTPAQTRRALRVLQEACLVRQHLPGRYHMHDLVRLYAEEEAARLPERLRGRLTYRLVDFYARTAHAAHRVLDPHRTAEDPLPAEPPEFTPQAFDDADSALAWFEAEYTALEGIAETARRHGIHSAVCRLTWSLHTFRWRRGLFAESIQAWHSALEAATALDDLSLAAHTRQRLAVALAQAGRYEEALPHLSDALAYFGESADITGLTRTQHALAEVHVRLGAYESALPHFAEALDGYRRLGNQVGESNVLNGTGWALARLGRFADGEEHCLQALPLLQQHRDGEGQASTWDTLGHIARHTGRTERALHAYGEALTHFQAIGNANRAADTWSTLGDLHAERGETAGAREAWTAARDLYRTQRRHAAAARMASNLATGRADDGNQVKER</sequence>
<name>A0A3S2YUZ1_9ACTN</name>
<dbReference type="CDD" id="cd15831">
    <property type="entry name" value="BTAD"/>
    <property type="match status" value="1"/>
</dbReference>
<dbReference type="SMART" id="SM00862">
    <property type="entry name" value="Trans_reg_C"/>
    <property type="match status" value="1"/>
</dbReference>
<evidence type="ECO:0000256" key="7">
    <source>
        <dbReference type="SAM" id="MobiDB-lite"/>
    </source>
</evidence>
<dbReference type="GO" id="GO:0000160">
    <property type="term" value="P:phosphorelay signal transduction system"/>
    <property type="evidence" value="ECO:0007669"/>
    <property type="project" value="UniProtKB-KW"/>
</dbReference>
<dbReference type="GO" id="GO:0006355">
    <property type="term" value="P:regulation of DNA-templated transcription"/>
    <property type="evidence" value="ECO:0007669"/>
    <property type="project" value="InterPro"/>
</dbReference>
<dbReference type="PANTHER" id="PTHR35807">
    <property type="entry name" value="TRANSCRIPTIONAL REGULATOR REDD-RELATED"/>
    <property type="match status" value="1"/>
</dbReference>
<dbReference type="InterPro" id="IPR019734">
    <property type="entry name" value="TPR_rpt"/>
</dbReference>
<feature type="compositionally biased region" description="Pro residues" evidence="7">
    <location>
        <begin position="279"/>
        <end position="289"/>
    </location>
</feature>
<dbReference type="InterPro" id="IPR001867">
    <property type="entry name" value="OmpR/PhoB-type_DNA-bd"/>
</dbReference>
<dbReference type="Proteomes" id="UP000283128">
    <property type="component" value="Unassembled WGS sequence"/>
</dbReference>
<evidence type="ECO:0000313" key="9">
    <source>
        <dbReference type="EMBL" id="RVU19964.1"/>
    </source>
</evidence>
<organism evidence="9 10">
    <name type="scientific">Streptomyces antnestii</name>
    <dbReference type="NCBI Taxonomy" id="2494256"/>
    <lineage>
        <taxon>Bacteria</taxon>
        <taxon>Bacillati</taxon>
        <taxon>Actinomycetota</taxon>
        <taxon>Actinomycetes</taxon>
        <taxon>Kitasatosporales</taxon>
        <taxon>Streptomycetaceae</taxon>
        <taxon>Streptomyces</taxon>
    </lineage>
</organism>
<comment type="caution">
    <text evidence="9">The sequence shown here is derived from an EMBL/GenBank/DDBJ whole genome shotgun (WGS) entry which is preliminary data.</text>
</comment>
<dbReference type="Gene3D" id="1.25.40.10">
    <property type="entry name" value="Tetratricopeptide repeat domain"/>
    <property type="match status" value="3"/>
</dbReference>